<dbReference type="Proteomes" id="UP000274843">
    <property type="component" value="Unassembled WGS sequence"/>
</dbReference>
<dbReference type="Gene3D" id="3.50.50.60">
    <property type="entry name" value="FAD/NAD(P)-binding domain"/>
    <property type="match status" value="1"/>
</dbReference>
<evidence type="ECO:0000313" key="5">
    <source>
        <dbReference type="EMBL" id="ROS42728.1"/>
    </source>
</evidence>
<evidence type="ECO:0000256" key="3">
    <source>
        <dbReference type="ARBA" id="ARBA00022827"/>
    </source>
</evidence>
<evidence type="ECO:0000256" key="2">
    <source>
        <dbReference type="ARBA" id="ARBA00022630"/>
    </source>
</evidence>
<dbReference type="GO" id="GO:0071949">
    <property type="term" value="F:FAD binding"/>
    <property type="evidence" value="ECO:0007669"/>
    <property type="project" value="InterPro"/>
</dbReference>
<dbReference type="InterPro" id="IPR002938">
    <property type="entry name" value="FAD-bd"/>
</dbReference>
<evidence type="ECO:0000313" key="6">
    <source>
        <dbReference type="Proteomes" id="UP000274843"/>
    </source>
</evidence>
<protein>
    <submittedName>
        <fullName evidence="5">2-polyprenyl-6-methoxyphenol hydroxylase-like FAD-dependent oxidoreductase</fullName>
    </submittedName>
</protein>
<comment type="caution">
    <text evidence="5">The sequence shown here is derived from an EMBL/GenBank/DDBJ whole genome shotgun (WGS) entry which is preliminary data.</text>
</comment>
<keyword evidence="3" id="KW-0274">FAD</keyword>
<gene>
    <name evidence="5" type="ORF">EDD35_5125</name>
</gene>
<keyword evidence="2" id="KW-0285">Flavoprotein</keyword>
<proteinExistence type="predicted"/>
<accession>A0A3N2H1C9</accession>
<evidence type="ECO:0000259" key="4">
    <source>
        <dbReference type="Pfam" id="PF01494"/>
    </source>
</evidence>
<dbReference type="EMBL" id="RKHY01000001">
    <property type="protein sequence ID" value="ROS42728.1"/>
    <property type="molecule type" value="Genomic_DNA"/>
</dbReference>
<dbReference type="GO" id="GO:0016709">
    <property type="term" value="F:oxidoreductase activity, acting on paired donors, with incorporation or reduction of molecular oxygen, NAD(P)H as one donor, and incorporation of one atom of oxygen"/>
    <property type="evidence" value="ECO:0007669"/>
    <property type="project" value="UniProtKB-ARBA"/>
</dbReference>
<dbReference type="InterPro" id="IPR036188">
    <property type="entry name" value="FAD/NAD-bd_sf"/>
</dbReference>
<sequence length="470" mass="50283">MTKKIVIAGAGPTGLWLAAELRLAGADVTVLEQRAERDPHSKALTIHPRTIEVLASRGVEQPFLAEGIPIPQGHFAVLDDRLDFALLDTDFPITLALLQARTEELLEDHARERGADIRRGHHVTGLTEHPGEVRVAVDGPDGEYTVAAAYVVGCDGTRSTVRAAAGIDFPGTSASVYGWLGDVVLTDPPSAGSYSRATADGLLLAVPLPGGLHRLAGHSPGDVRADHPGELTLDELRAKVTAIAGRDFGMHSPAWLSRFSNASRQATRYRRGRVLLAGDAAHMHMPAGGVGLNVGLQDAMNLGWKLGAVVRGEAPDDLLDTYHDERHPVGAELLEHTQAQTALMTAFSPDGRRLRSLLSTLIAEQPAFARALAERLSGLSVRYPGAHPLIGTRAPNLKFRDTTLFRLLHAGRPVLLDSRDEPSPATPGAIVHHGRPLDDRPDWAALDTVLIRPDGHVADVTPSGEPDQHP</sequence>
<dbReference type="SUPFAM" id="SSF51905">
    <property type="entry name" value="FAD/NAD(P)-binding domain"/>
    <property type="match status" value="1"/>
</dbReference>
<dbReference type="GeneID" id="301846429"/>
<reference evidence="5 6" key="1">
    <citation type="submission" date="2018-11" db="EMBL/GenBank/DDBJ databases">
        <title>Sequencing the genomes of 1000 actinobacteria strains.</title>
        <authorList>
            <person name="Klenk H.-P."/>
        </authorList>
    </citation>
    <scope>NUCLEOTIDE SEQUENCE [LARGE SCALE GENOMIC DNA]</scope>
    <source>
        <strain evidence="5 6">DSM 44348</strain>
    </source>
</reference>
<dbReference type="Gene3D" id="3.40.30.120">
    <property type="match status" value="1"/>
</dbReference>
<dbReference type="PRINTS" id="PR00420">
    <property type="entry name" value="RNGMNOXGNASE"/>
</dbReference>
<dbReference type="AlphaFoldDB" id="A0A3N2H1C9"/>
<organism evidence="5 6">
    <name type="scientific">Amycolatopsis thermoflava</name>
    <dbReference type="NCBI Taxonomy" id="84480"/>
    <lineage>
        <taxon>Bacteria</taxon>
        <taxon>Bacillati</taxon>
        <taxon>Actinomycetota</taxon>
        <taxon>Actinomycetes</taxon>
        <taxon>Pseudonocardiales</taxon>
        <taxon>Pseudonocardiaceae</taxon>
        <taxon>Amycolatopsis</taxon>
        <taxon>Amycolatopsis methanolica group</taxon>
    </lineage>
</organism>
<dbReference type="PANTHER" id="PTHR43004">
    <property type="entry name" value="TRK SYSTEM POTASSIUM UPTAKE PROTEIN"/>
    <property type="match status" value="1"/>
</dbReference>
<evidence type="ECO:0000256" key="1">
    <source>
        <dbReference type="ARBA" id="ARBA00001974"/>
    </source>
</evidence>
<dbReference type="PANTHER" id="PTHR43004:SF19">
    <property type="entry name" value="BINDING MONOOXYGENASE, PUTATIVE (JCVI)-RELATED"/>
    <property type="match status" value="1"/>
</dbReference>
<feature type="domain" description="FAD-binding" evidence="4">
    <location>
        <begin position="4"/>
        <end position="336"/>
    </location>
</feature>
<keyword evidence="6" id="KW-1185">Reference proteome</keyword>
<comment type="cofactor">
    <cofactor evidence="1">
        <name>FAD</name>
        <dbReference type="ChEBI" id="CHEBI:57692"/>
    </cofactor>
</comment>
<dbReference type="InterPro" id="IPR050641">
    <property type="entry name" value="RIFMO-like"/>
</dbReference>
<dbReference type="Pfam" id="PF21274">
    <property type="entry name" value="Rng_hyd_C"/>
    <property type="match status" value="1"/>
</dbReference>
<name>A0A3N2H1C9_9PSEU</name>
<dbReference type="Gene3D" id="3.30.70.2450">
    <property type="match status" value="1"/>
</dbReference>
<dbReference type="RefSeq" id="WP_123685260.1">
    <property type="nucleotide sequence ID" value="NZ_RKHY01000001.1"/>
</dbReference>
<dbReference type="Pfam" id="PF01494">
    <property type="entry name" value="FAD_binding_3"/>
    <property type="match status" value="1"/>
</dbReference>